<protein>
    <recommendedName>
        <fullName evidence="1">F-box associated beta-propeller type 3 domain-containing protein</fullName>
    </recommendedName>
</protein>
<dbReference type="Pfam" id="PF08268">
    <property type="entry name" value="FBA_3"/>
    <property type="match status" value="1"/>
</dbReference>
<dbReference type="AlphaFoldDB" id="A0AAP0N680"/>
<name>A0AAP0N680_LIQFO</name>
<keyword evidence="3" id="KW-1185">Reference proteome</keyword>
<accession>A0AAP0N680</accession>
<evidence type="ECO:0000313" key="2">
    <source>
        <dbReference type="EMBL" id="KAK9266486.1"/>
    </source>
</evidence>
<comment type="caution">
    <text evidence="2">The sequence shown here is derived from an EMBL/GenBank/DDBJ whole genome shotgun (WGS) entry which is preliminary data.</text>
</comment>
<feature type="domain" description="F-box associated beta-propeller type 3" evidence="1">
    <location>
        <begin position="18"/>
        <end position="92"/>
    </location>
</feature>
<dbReference type="InterPro" id="IPR013187">
    <property type="entry name" value="F-box-assoc_dom_typ3"/>
</dbReference>
<evidence type="ECO:0000313" key="3">
    <source>
        <dbReference type="Proteomes" id="UP001415857"/>
    </source>
</evidence>
<dbReference type="EMBL" id="JBBPBK010000128">
    <property type="protein sequence ID" value="KAK9266486.1"/>
    <property type="molecule type" value="Genomic_DNA"/>
</dbReference>
<dbReference type="Proteomes" id="UP001415857">
    <property type="component" value="Unassembled WGS sequence"/>
</dbReference>
<evidence type="ECO:0000259" key="1">
    <source>
        <dbReference type="Pfam" id="PF08268"/>
    </source>
</evidence>
<gene>
    <name evidence="2" type="ORF">L1049_001692</name>
</gene>
<organism evidence="2 3">
    <name type="scientific">Liquidambar formosana</name>
    <name type="common">Formosan gum</name>
    <dbReference type="NCBI Taxonomy" id="63359"/>
    <lineage>
        <taxon>Eukaryota</taxon>
        <taxon>Viridiplantae</taxon>
        <taxon>Streptophyta</taxon>
        <taxon>Embryophyta</taxon>
        <taxon>Tracheophyta</taxon>
        <taxon>Spermatophyta</taxon>
        <taxon>Magnoliopsida</taxon>
        <taxon>eudicotyledons</taxon>
        <taxon>Gunneridae</taxon>
        <taxon>Pentapetalae</taxon>
        <taxon>Saxifragales</taxon>
        <taxon>Altingiaceae</taxon>
        <taxon>Liquidambar</taxon>
    </lineage>
</organism>
<proteinExistence type="predicted"/>
<reference evidence="2 3" key="1">
    <citation type="journal article" date="2024" name="Plant J.">
        <title>Genome sequences and population genomics reveal climatic adaptation and genomic divergence between two closely related sweetgum species.</title>
        <authorList>
            <person name="Xu W.Q."/>
            <person name="Ren C.Q."/>
            <person name="Zhang X.Y."/>
            <person name="Comes H.P."/>
            <person name="Liu X.H."/>
            <person name="Li Y.G."/>
            <person name="Kettle C.J."/>
            <person name="Jalonen R."/>
            <person name="Gaisberger H."/>
            <person name="Ma Y.Z."/>
            <person name="Qiu Y.X."/>
        </authorList>
    </citation>
    <scope>NUCLEOTIDE SEQUENCE [LARGE SCALE GENOMIC DNA]</scope>
    <source>
        <strain evidence="2">Hangzhou</strain>
    </source>
</reference>
<sequence length="92" mass="10156">MKLTTKFSFPKLDGAKKMIPKSTRSLGCKLNIVNSCNGLLCLQPVRGDYPVVIYNPVMGEYITIPTPEMDNCVEKAIVTGLGFSPKTNQYKV</sequence>